<sequence length="122" mass="12982">MGTEGVFVSPPWFPTALRAGPHPQPIPHAISQPPEFQHGPEVESWPGSEFHKGVALTGTFQGLLSSPNPNLCFGPGPAEAKCPTSDNQPSPPGTSRTPYPLPATQEPPSARLTISLWAIRIQ</sequence>
<protein>
    <submittedName>
        <fullName evidence="2">Uncharacterized protein</fullName>
    </submittedName>
</protein>
<evidence type="ECO:0000313" key="3">
    <source>
        <dbReference type="Proteomes" id="UP000558488"/>
    </source>
</evidence>
<organism evidence="2 3">
    <name type="scientific">Pipistrellus kuhlii</name>
    <name type="common">Kuhl's pipistrelle</name>
    <dbReference type="NCBI Taxonomy" id="59472"/>
    <lineage>
        <taxon>Eukaryota</taxon>
        <taxon>Metazoa</taxon>
        <taxon>Chordata</taxon>
        <taxon>Craniata</taxon>
        <taxon>Vertebrata</taxon>
        <taxon>Euteleostomi</taxon>
        <taxon>Mammalia</taxon>
        <taxon>Eutheria</taxon>
        <taxon>Laurasiatheria</taxon>
        <taxon>Chiroptera</taxon>
        <taxon>Yangochiroptera</taxon>
        <taxon>Vespertilionidae</taxon>
        <taxon>Pipistrellus</taxon>
    </lineage>
</organism>
<feature type="region of interest" description="Disordered" evidence="1">
    <location>
        <begin position="74"/>
        <end position="107"/>
    </location>
</feature>
<dbReference type="AlphaFoldDB" id="A0A7J7U9W5"/>
<evidence type="ECO:0000256" key="1">
    <source>
        <dbReference type="SAM" id="MobiDB-lite"/>
    </source>
</evidence>
<feature type="region of interest" description="Disordered" evidence="1">
    <location>
        <begin position="18"/>
        <end position="48"/>
    </location>
</feature>
<evidence type="ECO:0000313" key="2">
    <source>
        <dbReference type="EMBL" id="KAF6309679.1"/>
    </source>
</evidence>
<proteinExistence type="predicted"/>
<reference evidence="2 3" key="1">
    <citation type="journal article" date="2020" name="Nature">
        <title>Six reference-quality genomes reveal evolution of bat adaptations.</title>
        <authorList>
            <person name="Jebb D."/>
            <person name="Huang Z."/>
            <person name="Pippel M."/>
            <person name="Hughes G.M."/>
            <person name="Lavrichenko K."/>
            <person name="Devanna P."/>
            <person name="Winkler S."/>
            <person name="Jermiin L.S."/>
            <person name="Skirmuntt E.C."/>
            <person name="Katzourakis A."/>
            <person name="Burkitt-Gray L."/>
            <person name="Ray D.A."/>
            <person name="Sullivan K.A.M."/>
            <person name="Roscito J.G."/>
            <person name="Kirilenko B.M."/>
            <person name="Davalos L.M."/>
            <person name="Corthals A.P."/>
            <person name="Power M.L."/>
            <person name="Jones G."/>
            <person name="Ransome R.D."/>
            <person name="Dechmann D.K.N."/>
            <person name="Locatelli A.G."/>
            <person name="Puechmaille S.J."/>
            <person name="Fedrigo O."/>
            <person name="Jarvis E.D."/>
            <person name="Hiller M."/>
            <person name="Vernes S.C."/>
            <person name="Myers E.W."/>
            <person name="Teeling E.C."/>
        </authorList>
    </citation>
    <scope>NUCLEOTIDE SEQUENCE [LARGE SCALE GENOMIC DNA]</scope>
    <source>
        <strain evidence="2">MPipKuh1</strain>
        <tissue evidence="2">Flight muscle</tissue>
    </source>
</reference>
<comment type="caution">
    <text evidence="2">The sequence shown here is derived from an EMBL/GenBank/DDBJ whole genome shotgun (WGS) entry which is preliminary data.</text>
</comment>
<accession>A0A7J7U9W5</accession>
<dbReference type="Proteomes" id="UP000558488">
    <property type="component" value="Unassembled WGS sequence"/>
</dbReference>
<keyword evidence="3" id="KW-1185">Reference proteome</keyword>
<gene>
    <name evidence="2" type="ORF">mPipKuh1_009129</name>
</gene>
<feature type="compositionally biased region" description="Polar residues" evidence="1">
    <location>
        <begin position="84"/>
        <end position="97"/>
    </location>
</feature>
<dbReference type="EMBL" id="JACAGB010000021">
    <property type="protein sequence ID" value="KAF6309679.1"/>
    <property type="molecule type" value="Genomic_DNA"/>
</dbReference>
<name>A0A7J7U9W5_PIPKU</name>